<keyword evidence="7" id="KW-0690">Ribosome biogenesis</keyword>
<dbReference type="InterPro" id="IPR002036">
    <property type="entry name" value="YbeY"/>
</dbReference>
<dbReference type="HAMAP" id="MF_00009">
    <property type="entry name" value="Endoribonucl_YbeY"/>
    <property type="match status" value="1"/>
</dbReference>
<evidence type="ECO:0000256" key="2">
    <source>
        <dbReference type="ARBA" id="ARBA00022722"/>
    </source>
</evidence>
<comment type="similarity">
    <text evidence="1 7">Belongs to the endoribonuclease YbeY family.</text>
</comment>
<dbReference type="PANTHER" id="PTHR46986">
    <property type="entry name" value="ENDORIBONUCLEASE YBEY, CHLOROPLASTIC"/>
    <property type="match status" value="1"/>
</dbReference>
<dbReference type="NCBIfam" id="TIGR00043">
    <property type="entry name" value="rRNA maturation RNase YbeY"/>
    <property type="match status" value="1"/>
</dbReference>
<feature type="binding site" evidence="7">
    <location>
        <position position="144"/>
    </location>
    <ligand>
        <name>Zn(2+)</name>
        <dbReference type="ChEBI" id="CHEBI:29105"/>
        <note>catalytic</note>
    </ligand>
</feature>
<dbReference type="EC" id="3.1.-.-" evidence="7"/>
<dbReference type="Gene3D" id="3.40.390.30">
    <property type="entry name" value="Metalloproteases ('zincins'), catalytic domain"/>
    <property type="match status" value="1"/>
</dbReference>
<comment type="cofactor">
    <cofactor evidence="7">
        <name>Zn(2+)</name>
        <dbReference type="ChEBI" id="CHEBI:29105"/>
    </cofactor>
    <text evidence="7">Binds 1 zinc ion.</text>
</comment>
<dbReference type="GO" id="GO:0005737">
    <property type="term" value="C:cytoplasm"/>
    <property type="evidence" value="ECO:0007669"/>
    <property type="project" value="UniProtKB-SubCell"/>
</dbReference>
<keyword evidence="4 7" id="KW-0255">Endonuclease</keyword>
<feature type="binding site" evidence="7">
    <location>
        <position position="138"/>
    </location>
    <ligand>
        <name>Zn(2+)</name>
        <dbReference type="ChEBI" id="CHEBI:29105"/>
        <note>catalytic</note>
    </ligand>
</feature>
<keyword evidence="6 7" id="KW-0862">Zinc</keyword>
<gene>
    <name evidence="7 8" type="primary">ybeY</name>
    <name evidence="8" type="ORF">FRD01_01925</name>
</gene>
<evidence type="ECO:0000256" key="1">
    <source>
        <dbReference type="ARBA" id="ARBA00010875"/>
    </source>
</evidence>
<keyword evidence="5 7" id="KW-0378">Hydrolase</keyword>
<dbReference type="KEGG" id="bbae:FRD01_01925"/>
<evidence type="ECO:0000256" key="5">
    <source>
        <dbReference type="ARBA" id="ARBA00022801"/>
    </source>
</evidence>
<evidence type="ECO:0000256" key="3">
    <source>
        <dbReference type="ARBA" id="ARBA00022723"/>
    </source>
</evidence>
<dbReference type="GO" id="GO:0006364">
    <property type="term" value="P:rRNA processing"/>
    <property type="evidence" value="ECO:0007669"/>
    <property type="project" value="UniProtKB-UniRule"/>
</dbReference>
<reference evidence="8 9" key="1">
    <citation type="submission" date="2019-08" db="EMBL/GenBank/DDBJ databases">
        <authorList>
            <person name="Liang Q."/>
        </authorList>
    </citation>
    <scope>NUCLEOTIDE SEQUENCE [LARGE SCALE GENOMIC DNA]</scope>
    <source>
        <strain evidence="8 9">V1718</strain>
    </source>
</reference>
<proteinExistence type="inferred from homology"/>
<keyword evidence="3 7" id="KW-0479">Metal-binding</keyword>
<dbReference type="SUPFAM" id="SSF55486">
    <property type="entry name" value="Metalloproteases ('zincins'), catalytic domain"/>
    <property type="match status" value="1"/>
</dbReference>
<accession>A0A5B8XM41</accession>
<evidence type="ECO:0000256" key="4">
    <source>
        <dbReference type="ARBA" id="ARBA00022759"/>
    </source>
</evidence>
<dbReference type="Proteomes" id="UP000321595">
    <property type="component" value="Chromosome"/>
</dbReference>
<dbReference type="GO" id="GO:0008270">
    <property type="term" value="F:zinc ion binding"/>
    <property type="evidence" value="ECO:0007669"/>
    <property type="project" value="UniProtKB-UniRule"/>
</dbReference>
<comment type="subcellular location">
    <subcellularLocation>
        <location evidence="7">Cytoplasm</location>
    </subcellularLocation>
</comment>
<sequence length="169" mass="19344">MAVVLMLQGKAESHPQAEQLERMIRTRVAQHFLALEVGDPELSVVFTDDEHIRELNYEWMGEDKPTDVLSFPMFEGEDFEEELDLLGDIVVNLEYAERLVATREHRDRVAEELGVDASTLEWGLSQEVDFLIIHGLLHLVGHDHADADEEAVMKAEERRLWEHAGSIDI</sequence>
<protein>
    <recommendedName>
        <fullName evidence="7">Endoribonuclease YbeY</fullName>
        <ecNumber evidence="7">3.1.-.-</ecNumber>
    </recommendedName>
</protein>
<name>A0A5B8XM41_9DELT</name>
<dbReference type="AlphaFoldDB" id="A0A5B8XM41"/>
<evidence type="ECO:0000256" key="6">
    <source>
        <dbReference type="ARBA" id="ARBA00022833"/>
    </source>
</evidence>
<feature type="binding site" evidence="7">
    <location>
        <position position="134"/>
    </location>
    <ligand>
        <name>Zn(2+)</name>
        <dbReference type="ChEBI" id="CHEBI:29105"/>
        <note>catalytic</note>
    </ligand>
</feature>
<dbReference type="PANTHER" id="PTHR46986:SF1">
    <property type="entry name" value="ENDORIBONUCLEASE YBEY, CHLOROPLASTIC"/>
    <property type="match status" value="1"/>
</dbReference>
<keyword evidence="7" id="KW-0963">Cytoplasm</keyword>
<keyword evidence="9" id="KW-1185">Reference proteome</keyword>
<keyword evidence="7" id="KW-0698">rRNA processing</keyword>
<dbReference type="GO" id="GO:0004222">
    <property type="term" value="F:metalloendopeptidase activity"/>
    <property type="evidence" value="ECO:0007669"/>
    <property type="project" value="InterPro"/>
</dbReference>
<dbReference type="Pfam" id="PF02130">
    <property type="entry name" value="YbeY"/>
    <property type="match status" value="1"/>
</dbReference>
<dbReference type="GO" id="GO:0004521">
    <property type="term" value="F:RNA endonuclease activity"/>
    <property type="evidence" value="ECO:0007669"/>
    <property type="project" value="UniProtKB-UniRule"/>
</dbReference>
<organism evidence="8 9">
    <name type="scientific">Microvenator marinus</name>
    <dbReference type="NCBI Taxonomy" id="2600177"/>
    <lineage>
        <taxon>Bacteria</taxon>
        <taxon>Deltaproteobacteria</taxon>
        <taxon>Bradymonadales</taxon>
        <taxon>Microvenatoraceae</taxon>
        <taxon>Microvenator</taxon>
    </lineage>
</organism>
<evidence type="ECO:0000313" key="8">
    <source>
        <dbReference type="EMBL" id="QED26038.1"/>
    </source>
</evidence>
<dbReference type="InterPro" id="IPR023091">
    <property type="entry name" value="MetalPrtase_cat_dom_sf_prd"/>
</dbReference>
<dbReference type="OrthoDB" id="9807740at2"/>
<comment type="function">
    <text evidence="7">Single strand-specific metallo-endoribonuclease involved in late-stage 70S ribosome quality control and in maturation of the 3' terminus of the 16S rRNA.</text>
</comment>
<evidence type="ECO:0000313" key="9">
    <source>
        <dbReference type="Proteomes" id="UP000321595"/>
    </source>
</evidence>
<keyword evidence="2 7" id="KW-0540">Nuclease</keyword>
<dbReference type="PROSITE" id="PS01306">
    <property type="entry name" value="UPF0054"/>
    <property type="match status" value="1"/>
</dbReference>
<evidence type="ECO:0000256" key="7">
    <source>
        <dbReference type="HAMAP-Rule" id="MF_00009"/>
    </source>
</evidence>
<dbReference type="InterPro" id="IPR020549">
    <property type="entry name" value="YbeY_CS"/>
</dbReference>
<dbReference type="EMBL" id="CP042467">
    <property type="protein sequence ID" value="QED26038.1"/>
    <property type="molecule type" value="Genomic_DNA"/>
</dbReference>